<dbReference type="RefSeq" id="WP_163249851.1">
    <property type="nucleotide sequence ID" value="NZ_SXDP01000016.1"/>
</dbReference>
<gene>
    <name evidence="1" type="ORF">FDF74_12125</name>
</gene>
<dbReference type="EMBL" id="SXDP01000016">
    <property type="protein sequence ID" value="NEZ47928.1"/>
    <property type="molecule type" value="Genomic_DNA"/>
</dbReference>
<dbReference type="NCBIfam" id="TIGR01603">
    <property type="entry name" value="maj_tail_phi13"/>
    <property type="match status" value="1"/>
</dbReference>
<comment type="caution">
    <text evidence="1">The sequence shown here is derived from an EMBL/GenBank/DDBJ whole genome shotgun (WGS) entry which is preliminary data.</text>
</comment>
<dbReference type="AlphaFoldDB" id="A0A6M0REM2"/>
<sequence>MALKGLRGFRFVSLTKDDEISTDYEKEITKLIGARSIKITPKASSAELYGDDQLLESNSAIGAIDVEIDLAGLPLPIRAKLLGNNYENGVLIESKSDKPPEIAFGFLAAKSKDGDRMVWLTKGKAEPVGDESKTQEDKISYQTQKMKFKFMPRVSDGRYKITVDTNEEGAPSALEFFTVDFLKEGKKKVTVEKKNE</sequence>
<organism evidence="1 2">
    <name type="scientific">Clostridium niameyense</name>
    <dbReference type="NCBI Taxonomy" id="1622073"/>
    <lineage>
        <taxon>Bacteria</taxon>
        <taxon>Bacillati</taxon>
        <taxon>Bacillota</taxon>
        <taxon>Clostridia</taxon>
        <taxon>Eubacteriales</taxon>
        <taxon>Clostridiaceae</taxon>
        <taxon>Clostridium</taxon>
    </lineage>
</organism>
<reference evidence="1 2" key="1">
    <citation type="submission" date="2019-04" db="EMBL/GenBank/DDBJ databases">
        <title>Genome sequencing of Clostridium botulinum Groups I-IV and Clostridium butyricum.</title>
        <authorList>
            <person name="Brunt J."/>
            <person name="Van Vliet A.H.M."/>
            <person name="Stringer S.C."/>
            <person name="Carter A.T."/>
            <person name="Peck M.W."/>
        </authorList>
    </citation>
    <scope>NUCLEOTIDE SEQUENCE [LARGE SCALE GENOMIC DNA]</scope>
    <source>
        <strain evidence="1 2">IFR 18/094</strain>
    </source>
</reference>
<proteinExistence type="predicted"/>
<accession>A0A6M0REM2</accession>
<protein>
    <submittedName>
        <fullName evidence="1">Phage tail protein</fullName>
    </submittedName>
</protein>
<evidence type="ECO:0000313" key="2">
    <source>
        <dbReference type="Proteomes" id="UP000473885"/>
    </source>
</evidence>
<name>A0A6M0REM2_9CLOT</name>
<keyword evidence="2" id="KW-1185">Reference proteome</keyword>
<dbReference type="Proteomes" id="UP000473885">
    <property type="component" value="Unassembled WGS sequence"/>
</dbReference>
<dbReference type="InterPro" id="IPR006490">
    <property type="entry name" value="Maj_tail_phi13"/>
</dbReference>
<evidence type="ECO:0000313" key="1">
    <source>
        <dbReference type="EMBL" id="NEZ47928.1"/>
    </source>
</evidence>